<evidence type="ECO:0000256" key="2">
    <source>
        <dbReference type="ARBA" id="ARBA00022519"/>
    </source>
</evidence>
<dbReference type="GO" id="GO:0007165">
    <property type="term" value="P:signal transduction"/>
    <property type="evidence" value="ECO:0007669"/>
    <property type="project" value="UniProtKB-KW"/>
</dbReference>
<dbReference type="CDD" id="cd06225">
    <property type="entry name" value="HAMP"/>
    <property type="match status" value="1"/>
</dbReference>
<dbReference type="STRING" id="1121338.CLTEP_23120"/>
<dbReference type="InterPro" id="IPR000727">
    <property type="entry name" value="T_SNARE_dom"/>
</dbReference>
<evidence type="ECO:0000259" key="8">
    <source>
        <dbReference type="PROSITE" id="PS50192"/>
    </source>
</evidence>
<evidence type="ECO:0000259" key="7">
    <source>
        <dbReference type="PROSITE" id="PS50111"/>
    </source>
</evidence>
<accession>A0A151AW98</accession>
<dbReference type="SMART" id="SM00304">
    <property type="entry name" value="HAMP"/>
    <property type="match status" value="2"/>
</dbReference>
<dbReference type="SUPFAM" id="SSF58104">
    <property type="entry name" value="Methyl-accepting chemotaxis protein (MCP) signaling domain"/>
    <property type="match status" value="1"/>
</dbReference>
<evidence type="ECO:0000313" key="11">
    <source>
        <dbReference type="Proteomes" id="UP000075531"/>
    </source>
</evidence>
<dbReference type="RefSeq" id="WP_066826811.1">
    <property type="nucleotide sequence ID" value="NZ_LTBA01000042.1"/>
</dbReference>
<dbReference type="Gene3D" id="6.10.340.10">
    <property type="match status" value="1"/>
</dbReference>
<feature type="domain" description="T-SNARE coiled-coil homology" evidence="8">
    <location>
        <begin position="436"/>
        <end position="498"/>
    </location>
</feature>
<comment type="subcellular location">
    <subcellularLocation>
        <location evidence="1">Cell inner membrane</location>
        <topology evidence="1">Multi-pass membrane protein</topology>
    </subcellularLocation>
</comment>
<dbReference type="Gene3D" id="1.10.287.950">
    <property type="entry name" value="Methyl-accepting chemotaxis protein"/>
    <property type="match status" value="1"/>
</dbReference>
<evidence type="ECO:0000256" key="6">
    <source>
        <dbReference type="SAM" id="Phobius"/>
    </source>
</evidence>
<evidence type="ECO:0000256" key="1">
    <source>
        <dbReference type="ARBA" id="ARBA00004429"/>
    </source>
</evidence>
<keyword evidence="3 5" id="KW-0807">Transducer</keyword>
<gene>
    <name evidence="10" type="primary">mcp4_2</name>
    <name evidence="10" type="ORF">CLTEP_23120</name>
</gene>
<dbReference type="InterPro" id="IPR004089">
    <property type="entry name" value="MCPsignal_dom"/>
</dbReference>
<dbReference type="CDD" id="cd11386">
    <property type="entry name" value="MCP_signal"/>
    <property type="match status" value="1"/>
</dbReference>
<keyword evidence="6" id="KW-0472">Membrane</keyword>
<dbReference type="SMART" id="SM00283">
    <property type="entry name" value="MA"/>
    <property type="match status" value="1"/>
</dbReference>
<name>A0A151AW98_9CLOT</name>
<keyword evidence="6" id="KW-1133">Transmembrane helix</keyword>
<dbReference type="EMBL" id="LTBA01000042">
    <property type="protein sequence ID" value="KYH31908.1"/>
    <property type="molecule type" value="Genomic_DNA"/>
</dbReference>
<evidence type="ECO:0000256" key="5">
    <source>
        <dbReference type="PROSITE-ProRule" id="PRU00284"/>
    </source>
</evidence>
<dbReference type="PROSITE" id="PS50111">
    <property type="entry name" value="CHEMOTAXIS_TRANSDUC_2"/>
    <property type="match status" value="1"/>
</dbReference>
<evidence type="ECO:0000256" key="3">
    <source>
        <dbReference type="ARBA" id="ARBA00023224"/>
    </source>
</evidence>
<evidence type="ECO:0000313" key="10">
    <source>
        <dbReference type="EMBL" id="KYH31908.1"/>
    </source>
</evidence>
<dbReference type="AlphaFoldDB" id="A0A151AW98"/>
<dbReference type="Proteomes" id="UP000075531">
    <property type="component" value="Unassembled WGS sequence"/>
</dbReference>
<dbReference type="Pfam" id="PF00015">
    <property type="entry name" value="MCPsignal"/>
    <property type="match status" value="1"/>
</dbReference>
<dbReference type="PROSITE" id="PS50885">
    <property type="entry name" value="HAMP"/>
    <property type="match status" value="1"/>
</dbReference>
<dbReference type="OrthoDB" id="2542987at2"/>
<organism evidence="10 11">
    <name type="scientific">Clostridium tepidiprofundi DSM 19306</name>
    <dbReference type="NCBI Taxonomy" id="1121338"/>
    <lineage>
        <taxon>Bacteria</taxon>
        <taxon>Bacillati</taxon>
        <taxon>Bacillota</taxon>
        <taxon>Clostridia</taxon>
        <taxon>Eubacteriales</taxon>
        <taxon>Clostridiaceae</taxon>
        <taxon>Clostridium</taxon>
    </lineage>
</organism>
<evidence type="ECO:0000259" key="9">
    <source>
        <dbReference type="PROSITE" id="PS50885"/>
    </source>
</evidence>
<feature type="transmembrane region" description="Helical" evidence="6">
    <location>
        <begin position="181"/>
        <end position="206"/>
    </location>
</feature>
<protein>
    <submittedName>
        <fullName evidence="10">Methyl-accepting chemotaxis protein 4</fullName>
    </submittedName>
</protein>
<feature type="domain" description="HAMP" evidence="9">
    <location>
        <begin position="211"/>
        <end position="265"/>
    </location>
</feature>
<keyword evidence="6" id="KW-0812">Transmembrane</keyword>
<sequence>MKKKKVTMGKQLTRQIMASIVGIFVVLSIITYVAVGKVTKNIIRSNISVMTSDISNLIENLNISVDEYDDKLYKEVDLALGKVIDKSSGFIKGIYAVHKNNNQWVYLIDKTREGKAKYGDVFNGDNIDLIEKASNSGEITISDKLLGLENKITTMNVYIPVKSKDNAGVVFGIEFDIKTLVMIWVVMIGIFAGIMVLTLILIRIIVGRITKKQTKSIEILVDKMRNMANLEGDLTKRIEIDSNDEIGELAEYTNKMLDSYRDILIQFDESAKKLNNTNEEFIRLFNNASSKFVQMSDVTNTIASGINEQTDDLETIATQIRSISEAINQVADNSQKVTEQAIKASENAVEGNKSMERLEMFSKEIMDVVNNTSEIVKRLAEKSEAINSIVDTITAISEQTNLLALNASIEAARAGEHGKGFAVVAEEVRKLAEESSSSAEEIFNLIQEVQKGIEDTGTSMNQVADKTMNQGKYVDEVSSRFDDIVESINNVSSRVEEVSSAAEEMSANTTLVANKIEKLTHIAEKNNASVEEVAADIDSQVNSIGILDERARELKLVSDELTEKLSKLKY</sequence>
<comment type="caution">
    <text evidence="10">The sequence shown here is derived from an EMBL/GenBank/DDBJ whole genome shotgun (WGS) entry which is preliminary data.</text>
</comment>
<dbReference type="PROSITE" id="PS50192">
    <property type="entry name" value="T_SNARE"/>
    <property type="match status" value="1"/>
</dbReference>
<keyword evidence="2" id="KW-1003">Cell membrane</keyword>
<dbReference type="Pfam" id="PF00672">
    <property type="entry name" value="HAMP"/>
    <property type="match status" value="1"/>
</dbReference>
<dbReference type="PANTHER" id="PTHR32089">
    <property type="entry name" value="METHYL-ACCEPTING CHEMOTAXIS PROTEIN MCPB"/>
    <property type="match status" value="1"/>
</dbReference>
<dbReference type="GO" id="GO:0005886">
    <property type="term" value="C:plasma membrane"/>
    <property type="evidence" value="ECO:0007669"/>
    <property type="project" value="UniProtKB-SubCell"/>
</dbReference>
<feature type="domain" description="Methyl-accepting transducer" evidence="7">
    <location>
        <begin position="284"/>
        <end position="520"/>
    </location>
</feature>
<comment type="similarity">
    <text evidence="4">Belongs to the methyl-accepting chemotaxis (MCP) protein family.</text>
</comment>
<proteinExistence type="inferred from homology"/>
<evidence type="ECO:0000256" key="4">
    <source>
        <dbReference type="ARBA" id="ARBA00029447"/>
    </source>
</evidence>
<dbReference type="PATRIC" id="fig|1121338.3.peg.2388"/>
<keyword evidence="2" id="KW-0997">Cell inner membrane</keyword>
<keyword evidence="11" id="KW-1185">Reference proteome</keyword>
<dbReference type="PANTHER" id="PTHR32089:SF112">
    <property type="entry name" value="LYSOZYME-LIKE PROTEIN-RELATED"/>
    <property type="match status" value="1"/>
</dbReference>
<feature type="transmembrane region" description="Helical" evidence="6">
    <location>
        <begin position="12"/>
        <end position="35"/>
    </location>
</feature>
<reference evidence="10 11" key="1">
    <citation type="submission" date="2016-02" db="EMBL/GenBank/DDBJ databases">
        <title>Genome sequence of Clostridium tepidiprofundi DSM 19306.</title>
        <authorList>
            <person name="Poehlein A."/>
            <person name="Daniel R."/>
        </authorList>
    </citation>
    <scope>NUCLEOTIDE SEQUENCE [LARGE SCALE GENOMIC DNA]</scope>
    <source>
        <strain evidence="10 11">DSM 19306</strain>
    </source>
</reference>
<dbReference type="InterPro" id="IPR003660">
    <property type="entry name" value="HAMP_dom"/>
</dbReference>